<dbReference type="SMART" id="SM00454">
    <property type="entry name" value="SAM"/>
    <property type="match status" value="1"/>
</dbReference>
<evidence type="ECO:0000256" key="1">
    <source>
        <dbReference type="ARBA" id="ARBA00004273"/>
    </source>
</evidence>
<evidence type="ECO:0000259" key="11">
    <source>
        <dbReference type="PROSITE" id="PS50105"/>
    </source>
</evidence>
<evidence type="ECO:0000256" key="9">
    <source>
        <dbReference type="ARBA" id="ARBA00023136"/>
    </source>
</evidence>
<dbReference type="EMBL" id="LGRX02001605">
    <property type="protein sequence ID" value="KAK3285850.1"/>
    <property type="molecule type" value="Genomic_DNA"/>
</dbReference>
<dbReference type="InterPro" id="IPR013083">
    <property type="entry name" value="Znf_RING/FYVE/PHD"/>
</dbReference>
<feature type="domain" description="SAM" evidence="11">
    <location>
        <begin position="357"/>
        <end position="407"/>
    </location>
</feature>
<feature type="region of interest" description="Disordered" evidence="10">
    <location>
        <begin position="276"/>
        <end position="354"/>
    </location>
</feature>
<evidence type="ECO:0000256" key="8">
    <source>
        <dbReference type="ARBA" id="ARBA00023128"/>
    </source>
</evidence>
<dbReference type="Pfam" id="PF04800">
    <property type="entry name" value="NDUS4"/>
    <property type="match status" value="1"/>
</dbReference>
<proteinExistence type="inferred from homology"/>
<dbReference type="Proteomes" id="UP001190700">
    <property type="component" value="Unassembled WGS sequence"/>
</dbReference>
<keyword evidence="3" id="KW-0813">Transport</keyword>
<comment type="caution">
    <text evidence="12">The sequence shown here is derived from an EMBL/GenBank/DDBJ whole genome shotgun (WGS) entry which is preliminary data.</text>
</comment>
<evidence type="ECO:0000256" key="2">
    <source>
        <dbReference type="ARBA" id="ARBA00005882"/>
    </source>
</evidence>
<sequence length="455" mass="49391">MFARQFRSLIKEHGTRAFSSDYGGFAECAGVAAGMVGRKATIYYPARSAAQQARGNTGDWRLQFEATQKWENPLMGWTSSGDPVANMGDMSNGLHFSTSDDAETFCKKHGIVYEVRKPNMMRKDHVATIRGKLPGVPKAYADNFSMRRKGVPAIVFSAIAHRTFRLVCPVSGRLAENPVVASDGHTYNRASLVELLQRKQTTSAVTGEPLIASISLDNLSYSVAIEEIVRVADELQQIHAQEMAEERGKSQATVSNLQQRVSLLEACMAGKPKVDATLRGATSGKPQPGTPSTPLSFRTTGRTIAGEDENTAEESPSHYFTSEKGMGPSGSTPKSPVSPAAGTGHSDGTHTENDPVVDEWLTQLGLSMYAPAFAVNGVDLPTLLALTEDDLLVGLDVKNRMHRVKMLARRLEVSCFSSWVDVTKHQKHAIALSRCRIGKHPQLNTNPCLDQPPGL</sequence>
<keyword evidence="9" id="KW-0472">Membrane</keyword>
<dbReference type="Gene3D" id="3.30.160.190">
    <property type="entry name" value="atu1810 like domain"/>
    <property type="match status" value="1"/>
</dbReference>
<accession>A0AAE0GWU3</accession>
<evidence type="ECO:0000256" key="7">
    <source>
        <dbReference type="ARBA" id="ARBA00022982"/>
    </source>
</evidence>
<dbReference type="Gene3D" id="1.10.150.50">
    <property type="entry name" value="Transcription Factor, Ets-1"/>
    <property type="match status" value="1"/>
</dbReference>
<dbReference type="InterPro" id="IPR006885">
    <property type="entry name" value="NADH_UbQ_FeS_4_mit-like"/>
</dbReference>
<dbReference type="PROSITE" id="PS50105">
    <property type="entry name" value="SAM_DOMAIN"/>
    <property type="match status" value="1"/>
</dbReference>
<feature type="compositionally biased region" description="Polar residues" evidence="10">
    <location>
        <begin position="290"/>
        <end position="302"/>
    </location>
</feature>
<gene>
    <name evidence="12" type="ORF">CYMTET_6561</name>
</gene>
<dbReference type="CDD" id="cd09487">
    <property type="entry name" value="SAM_superfamily"/>
    <property type="match status" value="1"/>
</dbReference>
<dbReference type="SUPFAM" id="SSF47769">
    <property type="entry name" value="SAM/Pointed domain"/>
    <property type="match status" value="1"/>
</dbReference>
<reference evidence="12 13" key="1">
    <citation type="journal article" date="2015" name="Genome Biol. Evol.">
        <title>Comparative Genomics of a Bacterivorous Green Alga Reveals Evolutionary Causalities and Consequences of Phago-Mixotrophic Mode of Nutrition.</title>
        <authorList>
            <person name="Burns J.A."/>
            <person name="Paasch A."/>
            <person name="Narechania A."/>
            <person name="Kim E."/>
        </authorList>
    </citation>
    <scope>NUCLEOTIDE SEQUENCE [LARGE SCALE GENOMIC DNA]</scope>
    <source>
        <strain evidence="12 13">PLY_AMNH</strain>
    </source>
</reference>
<name>A0AAE0GWU3_9CHLO</name>
<keyword evidence="4" id="KW-0679">Respiratory chain</keyword>
<evidence type="ECO:0000256" key="10">
    <source>
        <dbReference type="SAM" id="MobiDB-lite"/>
    </source>
</evidence>
<protein>
    <recommendedName>
        <fullName evidence="11">SAM domain-containing protein</fullName>
    </recommendedName>
</protein>
<evidence type="ECO:0000256" key="4">
    <source>
        <dbReference type="ARBA" id="ARBA00022660"/>
    </source>
</evidence>
<evidence type="ECO:0000313" key="12">
    <source>
        <dbReference type="EMBL" id="KAK3285850.1"/>
    </source>
</evidence>
<keyword evidence="13" id="KW-1185">Reference proteome</keyword>
<keyword evidence="8" id="KW-0496">Mitochondrion</keyword>
<keyword evidence="6" id="KW-0809">Transit peptide</keyword>
<evidence type="ECO:0000256" key="3">
    <source>
        <dbReference type="ARBA" id="ARBA00022448"/>
    </source>
</evidence>
<comment type="subcellular location">
    <subcellularLocation>
        <location evidence="1">Mitochondrion inner membrane</location>
    </subcellularLocation>
</comment>
<dbReference type="PANTHER" id="PTHR12219">
    <property type="entry name" value="NADH-UBIQUINONE OXIDOREDUCTASE"/>
    <property type="match status" value="1"/>
</dbReference>
<comment type="similarity">
    <text evidence="2">Belongs to the complex I NDUFS4 subunit family.</text>
</comment>
<evidence type="ECO:0000256" key="6">
    <source>
        <dbReference type="ARBA" id="ARBA00022946"/>
    </source>
</evidence>
<keyword evidence="7" id="KW-0249">Electron transport</keyword>
<dbReference type="GO" id="GO:0005743">
    <property type="term" value="C:mitochondrial inner membrane"/>
    <property type="evidence" value="ECO:0007669"/>
    <property type="project" value="UniProtKB-SubCell"/>
</dbReference>
<evidence type="ECO:0000313" key="13">
    <source>
        <dbReference type="Proteomes" id="UP001190700"/>
    </source>
</evidence>
<dbReference type="SUPFAM" id="SSF57850">
    <property type="entry name" value="RING/U-box"/>
    <property type="match status" value="1"/>
</dbReference>
<organism evidence="12 13">
    <name type="scientific">Cymbomonas tetramitiformis</name>
    <dbReference type="NCBI Taxonomy" id="36881"/>
    <lineage>
        <taxon>Eukaryota</taxon>
        <taxon>Viridiplantae</taxon>
        <taxon>Chlorophyta</taxon>
        <taxon>Pyramimonadophyceae</taxon>
        <taxon>Pyramimonadales</taxon>
        <taxon>Pyramimonadaceae</taxon>
        <taxon>Cymbomonas</taxon>
    </lineage>
</organism>
<dbReference type="Pfam" id="PF00536">
    <property type="entry name" value="SAM_1"/>
    <property type="match status" value="1"/>
</dbReference>
<dbReference type="InterPro" id="IPR013761">
    <property type="entry name" value="SAM/pointed_sf"/>
</dbReference>
<dbReference type="InterPro" id="IPR001660">
    <property type="entry name" value="SAM"/>
</dbReference>
<dbReference type="InterPro" id="IPR038532">
    <property type="entry name" value="NDUFS4-like_sf"/>
</dbReference>
<dbReference type="AlphaFoldDB" id="A0AAE0GWU3"/>
<dbReference type="Gene3D" id="3.30.40.10">
    <property type="entry name" value="Zinc/RING finger domain, C3HC4 (zinc finger)"/>
    <property type="match status" value="1"/>
</dbReference>
<dbReference type="PANTHER" id="PTHR12219:SF8">
    <property type="entry name" value="NADH DEHYDROGENASE [UBIQUINONE] IRON-SULFUR PROTEIN 4, MITOCHONDRIAL"/>
    <property type="match status" value="1"/>
</dbReference>
<evidence type="ECO:0000256" key="5">
    <source>
        <dbReference type="ARBA" id="ARBA00022792"/>
    </source>
</evidence>
<dbReference type="GO" id="GO:0022900">
    <property type="term" value="P:electron transport chain"/>
    <property type="evidence" value="ECO:0007669"/>
    <property type="project" value="InterPro"/>
</dbReference>
<keyword evidence="5" id="KW-0999">Mitochondrion inner membrane</keyword>